<dbReference type="InterPro" id="IPR011545">
    <property type="entry name" value="DEAD/DEAH_box_helicase_dom"/>
</dbReference>
<dbReference type="GO" id="GO:0005524">
    <property type="term" value="F:ATP binding"/>
    <property type="evidence" value="ECO:0007669"/>
    <property type="project" value="UniProtKB-KW"/>
</dbReference>
<keyword evidence="1" id="KW-0547">Nucleotide-binding</keyword>
<dbReference type="GO" id="GO:0016787">
    <property type="term" value="F:hydrolase activity"/>
    <property type="evidence" value="ECO:0007669"/>
    <property type="project" value="UniProtKB-KW"/>
</dbReference>
<dbReference type="GO" id="GO:0003676">
    <property type="term" value="F:nucleic acid binding"/>
    <property type="evidence" value="ECO:0007669"/>
    <property type="project" value="InterPro"/>
</dbReference>
<keyword evidence="3" id="KW-0347">Helicase</keyword>
<dbReference type="SUPFAM" id="SSF52540">
    <property type="entry name" value="P-loop containing nucleoside triphosphate hydrolases"/>
    <property type="match status" value="1"/>
</dbReference>
<dbReference type="RefSeq" id="WP_145370562.1">
    <property type="nucleotide sequence ID" value="NZ_CP036275.1"/>
</dbReference>
<dbReference type="InterPro" id="IPR050699">
    <property type="entry name" value="RNA-DNA_Helicase"/>
</dbReference>
<feature type="domain" description="Helicase C-terminal" evidence="7">
    <location>
        <begin position="225"/>
        <end position="418"/>
    </location>
</feature>
<feature type="domain" description="Helicase ATP-binding" evidence="6">
    <location>
        <begin position="36"/>
        <end position="200"/>
    </location>
</feature>
<dbReference type="InterPro" id="IPR001650">
    <property type="entry name" value="Helicase_C-like"/>
</dbReference>
<evidence type="ECO:0000313" key="8">
    <source>
        <dbReference type="EMBL" id="QDU39373.1"/>
    </source>
</evidence>
<evidence type="ECO:0000259" key="7">
    <source>
        <dbReference type="PROSITE" id="PS51194"/>
    </source>
</evidence>
<keyword evidence="4" id="KW-0067">ATP-binding</keyword>
<keyword evidence="9" id="KW-1185">Reference proteome</keyword>
<feature type="compositionally biased region" description="Gly residues" evidence="5">
    <location>
        <begin position="870"/>
        <end position="879"/>
    </location>
</feature>
<dbReference type="Proteomes" id="UP000320496">
    <property type="component" value="Chromosome"/>
</dbReference>
<dbReference type="CDD" id="cd18795">
    <property type="entry name" value="SF2_C_Ski2"/>
    <property type="match status" value="1"/>
</dbReference>
<evidence type="ECO:0000256" key="2">
    <source>
        <dbReference type="ARBA" id="ARBA00022801"/>
    </source>
</evidence>
<keyword evidence="2 8" id="KW-0378">Hydrolase</keyword>
<dbReference type="PROSITE" id="PS51192">
    <property type="entry name" value="HELICASE_ATP_BIND_1"/>
    <property type="match status" value="1"/>
</dbReference>
<dbReference type="CDD" id="cd17921">
    <property type="entry name" value="DEXHc_Ski2"/>
    <property type="match status" value="1"/>
</dbReference>
<dbReference type="PANTHER" id="PTHR12131">
    <property type="entry name" value="ATP-DEPENDENT RNA AND DNA HELICASE"/>
    <property type="match status" value="1"/>
</dbReference>
<gene>
    <name evidence="8" type="primary">mfd_1</name>
    <name evidence="8" type="ORF">Mal4_37150</name>
</gene>
<dbReference type="SMART" id="SM00490">
    <property type="entry name" value="HELICc"/>
    <property type="match status" value="1"/>
</dbReference>
<feature type="compositionally biased region" description="Basic and acidic residues" evidence="5">
    <location>
        <begin position="589"/>
        <end position="605"/>
    </location>
</feature>
<dbReference type="Gene3D" id="3.40.50.300">
    <property type="entry name" value="P-loop containing nucleotide triphosphate hydrolases"/>
    <property type="match status" value="2"/>
</dbReference>
<dbReference type="SMART" id="SM00487">
    <property type="entry name" value="DEXDc"/>
    <property type="match status" value="1"/>
</dbReference>
<dbReference type="PROSITE" id="PS51194">
    <property type="entry name" value="HELICASE_CTER"/>
    <property type="match status" value="1"/>
</dbReference>
<organism evidence="8 9">
    <name type="scientific">Maioricimonas rarisocia</name>
    <dbReference type="NCBI Taxonomy" id="2528026"/>
    <lineage>
        <taxon>Bacteria</taxon>
        <taxon>Pseudomonadati</taxon>
        <taxon>Planctomycetota</taxon>
        <taxon>Planctomycetia</taxon>
        <taxon>Planctomycetales</taxon>
        <taxon>Planctomycetaceae</taxon>
        <taxon>Maioricimonas</taxon>
    </lineage>
</organism>
<dbReference type="InterPro" id="IPR027417">
    <property type="entry name" value="P-loop_NTPase"/>
</dbReference>
<dbReference type="AlphaFoldDB" id="A0A517ZA61"/>
<evidence type="ECO:0000256" key="4">
    <source>
        <dbReference type="ARBA" id="ARBA00022840"/>
    </source>
</evidence>
<dbReference type="KEGG" id="mri:Mal4_37150"/>
<dbReference type="GO" id="GO:0004386">
    <property type="term" value="F:helicase activity"/>
    <property type="evidence" value="ECO:0007669"/>
    <property type="project" value="UniProtKB-KW"/>
</dbReference>
<dbReference type="OrthoDB" id="9807155at2"/>
<evidence type="ECO:0000313" key="9">
    <source>
        <dbReference type="Proteomes" id="UP000320496"/>
    </source>
</evidence>
<dbReference type="Pfam" id="PF00271">
    <property type="entry name" value="Helicase_C"/>
    <property type="match status" value="1"/>
</dbReference>
<dbReference type="Pfam" id="PF00270">
    <property type="entry name" value="DEAD"/>
    <property type="match status" value="1"/>
</dbReference>
<dbReference type="InterPro" id="IPR014001">
    <property type="entry name" value="Helicase_ATP-bd"/>
</dbReference>
<evidence type="ECO:0000256" key="3">
    <source>
        <dbReference type="ARBA" id="ARBA00022806"/>
    </source>
</evidence>
<dbReference type="PANTHER" id="PTHR12131:SF1">
    <property type="entry name" value="ATP-DEPENDENT RNA HELICASE SUPV3L1, MITOCHONDRIAL-RELATED"/>
    <property type="match status" value="1"/>
</dbReference>
<proteinExistence type="predicted"/>
<evidence type="ECO:0000259" key="6">
    <source>
        <dbReference type="PROSITE" id="PS51192"/>
    </source>
</evidence>
<name>A0A517ZA61_9PLAN</name>
<sequence>MHDAEPTTPPSRDELAEMYLDQLPYEPYPVQEEALLAWFTHPEGVLVCAPTGTGKTLIAEAAMFEALHTRKRAYYTTPLIALTEQKFQELQDAAERWGFSRDDVGLVTGNRRVNPDAIVLVVVAEILLNRLLHREAFDFADVSGVVMDEFHSFNDPERGIVWELSLTMLPKHVRLLLLSATVGNSGEFLGWLHKSHGRRLQLVQSTDRKVPLHFEWVGDLLLNQQLERMTEGEDEDRRTPTLLFCFNRAECWTVAEQLKGRSLLASGQQKQLAARLDEWDWKGGVGPKLRQLLLRGVGVHHAGLLPKFRRRVEELFQQKLLSVCVCTETLAAGINLPARSVVLTTLMKGPPGKKKVVDSSSAKQMFGRAGRPQFDTRGFVYALAHEDDVKIARWKEQYDQIPEDTKDPNLIRAKKNLKRKMPTRRSNVQYWNEEQFQKLVASPPGKLASRGEIPWRLLAYLLEISPDVDRLRTFVRKRLLAPNQIENAQKRLDRMLLTLWTGGYVDLEPDPPRERPVPTRPPLPEELGVIPVAPSQSGGEDDFGSGLFDDDSAAGGEDASASKEEEAPEPAPASMGSFGALLQEALESGESKTSEKKPKTTKKGDAPPSGTKADDEEPYEPHKAFPTEELPKLLLFRSVNPLYGLFATQHLGLADFAERIQILESILELPRSILPQVRVPPPEELPPGPLARGYLDQQLIERGLATQEDIDPPPREEQVQGMFRERKWALPLADKLLMLFRHEYPDVRDVRTTPVWVVGDLLHFGGDFNKYISGRDLAKQEGLIFRHLLRMVLLLGEFSQVSPPGIDHAQWRSELQELSDQLTESCRGVDPESTDKALESMQAADVVAGEGGEASDLPGVTSIAPEPGAAGAGPQGSPGGSDLESGESEV</sequence>
<reference evidence="8 9" key="1">
    <citation type="submission" date="2019-02" db="EMBL/GenBank/DDBJ databases">
        <title>Deep-cultivation of Planctomycetes and their phenomic and genomic characterization uncovers novel biology.</title>
        <authorList>
            <person name="Wiegand S."/>
            <person name="Jogler M."/>
            <person name="Boedeker C."/>
            <person name="Pinto D."/>
            <person name="Vollmers J."/>
            <person name="Rivas-Marin E."/>
            <person name="Kohn T."/>
            <person name="Peeters S.H."/>
            <person name="Heuer A."/>
            <person name="Rast P."/>
            <person name="Oberbeckmann S."/>
            <person name="Bunk B."/>
            <person name="Jeske O."/>
            <person name="Meyerdierks A."/>
            <person name="Storesund J.E."/>
            <person name="Kallscheuer N."/>
            <person name="Luecker S."/>
            <person name="Lage O.M."/>
            <person name="Pohl T."/>
            <person name="Merkel B.J."/>
            <person name="Hornburger P."/>
            <person name="Mueller R.-W."/>
            <person name="Bruemmer F."/>
            <person name="Labrenz M."/>
            <person name="Spormann A.M."/>
            <person name="Op den Camp H."/>
            <person name="Overmann J."/>
            <person name="Amann R."/>
            <person name="Jetten M.S.M."/>
            <person name="Mascher T."/>
            <person name="Medema M.H."/>
            <person name="Devos D.P."/>
            <person name="Kaster A.-K."/>
            <person name="Ovreas L."/>
            <person name="Rohde M."/>
            <person name="Galperin M.Y."/>
            <person name="Jogler C."/>
        </authorList>
    </citation>
    <scope>NUCLEOTIDE SEQUENCE [LARGE SCALE GENOMIC DNA]</scope>
    <source>
        <strain evidence="8 9">Mal4</strain>
    </source>
</reference>
<dbReference type="EMBL" id="CP036275">
    <property type="protein sequence ID" value="QDU39373.1"/>
    <property type="molecule type" value="Genomic_DNA"/>
</dbReference>
<accession>A0A517ZA61</accession>
<feature type="compositionally biased region" description="Acidic residues" evidence="5">
    <location>
        <begin position="539"/>
        <end position="552"/>
    </location>
</feature>
<protein>
    <submittedName>
        <fullName evidence="8">Transcription-repair-coupling factor</fullName>
        <ecNumber evidence="8">3.6.4.-</ecNumber>
    </submittedName>
</protein>
<evidence type="ECO:0000256" key="5">
    <source>
        <dbReference type="SAM" id="MobiDB-lite"/>
    </source>
</evidence>
<feature type="region of interest" description="Disordered" evidence="5">
    <location>
        <begin position="845"/>
        <end position="890"/>
    </location>
</feature>
<dbReference type="EC" id="3.6.4.-" evidence="8"/>
<feature type="region of interest" description="Disordered" evidence="5">
    <location>
        <begin position="505"/>
        <end position="625"/>
    </location>
</feature>
<evidence type="ECO:0000256" key="1">
    <source>
        <dbReference type="ARBA" id="ARBA00022741"/>
    </source>
</evidence>